<dbReference type="InterPro" id="IPR005135">
    <property type="entry name" value="Endo/exonuclease/phosphatase"/>
</dbReference>
<keyword evidence="2" id="KW-0540">Nuclease</keyword>
<comment type="caution">
    <text evidence="2">The sequence shown here is derived from an EMBL/GenBank/DDBJ whole genome shotgun (WGS) entry which is preliminary data.</text>
</comment>
<keyword evidence="3" id="KW-1185">Reference proteome</keyword>
<organism evidence="2 3">
    <name type="scientific">Motilibacter deserti</name>
    <dbReference type="NCBI Taxonomy" id="2714956"/>
    <lineage>
        <taxon>Bacteria</taxon>
        <taxon>Bacillati</taxon>
        <taxon>Actinomycetota</taxon>
        <taxon>Actinomycetes</taxon>
        <taxon>Motilibacterales</taxon>
        <taxon>Motilibacteraceae</taxon>
        <taxon>Motilibacter</taxon>
    </lineage>
</organism>
<dbReference type="Gene3D" id="3.60.10.10">
    <property type="entry name" value="Endonuclease/exonuclease/phosphatase"/>
    <property type="match status" value="1"/>
</dbReference>
<feature type="domain" description="Endonuclease/exonuclease/phosphatase" evidence="1">
    <location>
        <begin position="4"/>
        <end position="252"/>
    </location>
</feature>
<dbReference type="PANTHER" id="PTHR14859:SF1">
    <property type="entry name" value="PGAP2-INTERACTING PROTEIN"/>
    <property type="match status" value="1"/>
</dbReference>
<dbReference type="EMBL" id="JAANNP010000002">
    <property type="protein sequence ID" value="NHC13267.1"/>
    <property type="molecule type" value="Genomic_DNA"/>
</dbReference>
<dbReference type="GO" id="GO:0004519">
    <property type="term" value="F:endonuclease activity"/>
    <property type="evidence" value="ECO:0007669"/>
    <property type="project" value="UniProtKB-KW"/>
</dbReference>
<dbReference type="SUPFAM" id="SSF56219">
    <property type="entry name" value="DNase I-like"/>
    <property type="match status" value="1"/>
</dbReference>
<dbReference type="Proteomes" id="UP000800981">
    <property type="component" value="Unassembled WGS sequence"/>
</dbReference>
<dbReference type="InterPro" id="IPR036691">
    <property type="entry name" value="Endo/exonu/phosph_ase_sf"/>
</dbReference>
<sequence>MRLATFNLLHGISLQTGQAGGDELRAAVRELAPDVLGLQEADFRQDRSGGVEQVRAAAEELGAADWRFVPSLVGTPGLTRTWRPATEADADGTAAAYGIGLVSRWPVVRWAEMRFSAAPFRLPLLVPANPRPRLVPVPDEPRAAVAAVVETPYGRVSVVTAHLSFVPGYNLRQLRRLALWARAELPAPRVLLGDFNLPGPLPQRVTGWQRLARVATYPSYAPRVQFDHVLGDGLHGWQVGDVQAPRLAVSDHTGLVVQLVPAAPQTR</sequence>
<dbReference type="PANTHER" id="PTHR14859">
    <property type="entry name" value="CALCOFLUOR WHITE HYPERSENSITIVE PROTEIN PRECURSOR"/>
    <property type="match status" value="1"/>
</dbReference>
<name>A0ABX0GRA3_9ACTN</name>
<keyword evidence="2" id="KW-0378">Hydrolase</keyword>
<protein>
    <submittedName>
        <fullName evidence="2">Endonuclease</fullName>
    </submittedName>
</protein>
<proteinExistence type="predicted"/>
<evidence type="ECO:0000313" key="2">
    <source>
        <dbReference type="EMBL" id="NHC13267.1"/>
    </source>
</evidence>
<reference evidence="2 3" key="1">
    <citation type="submission" date="2020-03" db="EMBL/GenBank/DDBJ databases">
        <title>Two novel Motilibacter sp.</title>
        <authorList>
            <person name="Liu S."/>
        </authorList>
    </citation>
    <scope>NUCLEOTIDE SEQUENCE [LARGE SCALE GENOMIC DNA]</scope>
    <source>
        <strain evidence="2 3">E257</strain>
    </source>
</reference>
<evidence type="ECO:0000313" key="3">
    <source>
        <dbReference type="Proteomes" id="UP000800981"/>
    </source>
</evidence>
<dbReference type="Pfam" id="PF03372">
    <property type="entry name" value="Exo_endo_phos"/>
    <property type="match status" value="1"/>
</dbReference>
<accession>A0ABX0GRA3</accession>
<dbReference type="InterPro" id="IPR051916">
    <property type="entry name" value="GPI-anchor_lipid_remodeler"/>
</dbReference>
<gene>
    <name evidence="2" type="ORF">G9H71_05660</name>
</gene>
<evidence type="ECO:0000259" key="1">
    <source>
        <dbReference type="Pfam" id="PF03372"/>
    </source>
</evidence>
<keyword evidence="2" id="KW-0255">Endonuclease</keyword>